<accession>A0ABT6Q0W8</accession>
<comment type="function">
    <text evidence="6 8 9">Necessary for efficient RNA polymerase transcription elongation past template-encoded arresting sites. The arresting sites in DNA have the property of trapping a certain fraction of elongating RNA polymerases that pass through, resulting in locked ternary complexes. Cleavage of the nascent transcript by cleavage factors such as GreA or GreB allows the resumption of elongation from the new 3'terminus. GreA releases sequences of 2 to 3 nucleotides.</text>
</comment>
<evidence type="ECO:0000256" key="2">
    <source>
        <dbReference type="ARBA" id="ARBA00013729"/>
    </source>
</evidence>
<evidence type="ECO:0000256" key="8">
    <source>
        <dbReference type="HAMAP-Rule" id="MF_00105"/>
    </source>
</evidence>
<dbReference type="SUPFAM" id="SSF46557">
    <property type="entry name" value="GreA transcript cleavage protein, N-terminal domain"/>
    <property type="match status" value="1"/>
</dbReference>
<keyword evidence="13" id="KW-1185">Reference proteome</keyword>
<dbReference type="NCBIfam" id="NF001264">
    <property type="entry name" value="PRK00226.1-5"/>
    <property type="match status" value="1"/>
</dbReference>
<evidence type="ECO:0000256" key="6">
    <source>
        <dbReference type="ARBA" id="ARBA00024916"/>
    </source>
</evidence>
<name>A0ABT6Q0W8_9PROT</name>
<dbReference type="InterPro" id="IPR001437">
    <property type="entry name" value="Tscrpt_elong_fac_GreA/B_C"/>
</dbReference>
<dbReference type="GO" id="GO:0003746">
    <property type="term" value="F:translation elongation factor activity"/>
    <property type="evidence" value="ECO:0007669"/>
    <property type="project" value="UniProtKB-KW"/>
</dbReference>
<evidence type="ECO:0000256" key="3">
    <source>
        <dbReference type="ARBA" id="ARBA00023015"/>
    </source>
</evidence>
<dbReference type="Proteomes" id="UP001431634">
    <property type="component" value="Unassembled WGS sequence"/>
</dbReference>
<keyword evidence="12" id="KW-0251">Elongation factor</keyword>
<keyword evidence="4 8" id="KW-0238">DNA-binding</keyword>
<dbReference type="InterPro" id="IPR022691">
    <property type="entry name" value="Tscrpt_elong_fac_GreA/B_N"/>
</dbReference>
<protein>
    <recommendedName>
        <fullName evidence="2 8">Transcription elongation factor GreA</fullName>
    </recommendedName>
    <alternativeName>
        <fullName evidence="7 8">Transcript cleavage factor GreA</fullName>
    </alternativeName>
</protein>
<dbReference type="NCBIfam" id="TIGR01462">
    <property type="entry name" value="greA"/>
    <property type="match status" value="1"/>
</dbReference>
<evidence type="ECO:0000256" key="1">
    <source>
        <dbReference type="ARBA" id="ARBA00008213"/>
    </source>
</evidence>
<dbReference type="Pfam" id="PF01272">
    <property type="entry name" value="GreA_GreB"/>
    <property type="match status" value="1"/>
</dbReference>
<gene>
    <name evidence="8 12" type="primary">greA</name>
    <name evidence="12" type="ORF">QJV27_04455</name>
</gene>
<feature type="domain" description="Transcription elongation factor GreA/GreB C-terminal" evidence="10">
    <location>
        <begin position="83"/>
        <end position="156"/>
    </location>
</feature>
<evidence type="ECO:0000256" key="4">
    <source>
        <dbReference type="ARBA" id="ARBA00023125"/>
    </source>
</evidence>
<dbReference type="Gene3D" id="1.10.287.180">
    <property type="entry name" value="Transcription elongation factor, GreA/GreB, N-terminal domain"/>
    <property type="match status" value="1"/>
</dbReference>
<keyword evidence="5 8" id="KW-0804">Transcription</keyword>
<sequence>MQKFPMTAQGLQRLEEELRRLKDKERPDIIRAIAEARSHGDLSENAEYEAARERQSFTEGRILELEQIISSAQVIDPASLSGNTVKFGAKVILVDEETDKEMTYQIVGVHEADIKSGLLSISSPLAKALIGKEKGSTVSVPAPGGDRSYEILDIIYGA</sequence>
<dbReference type="InterPro" id="IPR018151">
    <property type="entry name" value="TF_GreA/GreB_CS"/>
</dbReference>
<dbReference type="InterPro" id="IPR023459">
    <property type="entry name" value="Tscrpt_elong_fac_GreA/B_fam"/>
</dbReference>
<evidence type="ECO:0000256" key="5">
    <source>
        <dbReference type="ARBA" id="ARBA00023163"/>
    </source>
</evidence>
<dbReference type="InterPro" id="IPR036805">
    <property type="entry name" value="Tscrpt_elong_fac_GreA/B_N_sf"/>
</dbReference>
<evidence type="ECO:0000313" key="13">
    <source>
        <dbReference type="Proteomes" id="UP001431634"/>
    </source>
</evidence>
<evidence type="ECO:0000259" key="11">
    <source>
        <dbReference type="Pfam" id="PF03449"/>
    </source>
</evidence>
<comment type="similarity">
    <text evidence="1 8 9">Belongs to the GreA/GreB family.</text>
</comment>
<dbReference type="InterPro" id="IPR028624">
    <property type="entry name" value="Tscrpt_elong_fac_GreA/B"/>
</dbReference>
<dbReference type="PANTHER" id="PTHR30437:SF4">
    <property type="entry name" value="TRANSCRIPTION ELONGATION FACTOR GREA"/>
    <property type="match status" value="1"/>
</dbReference>
<comment type="caution">
    <text evidence="12">The sequence shown here is derived from an EMBL/GenBank/DDBJ whole genome shotgun (WGS) entry which is preliminary data.</text>
</comment>
<keyword evidence="12" id="KW-0648">Protein biosynthesis</keyword>
<dbReference type="PROSITE" id="PS00829">
    <property type="entry name" value="GREAB_1"/>
    <property type="match status" value="1"/>
</dbReference>
<dbReference type="HAMAP" id="MF_00105">
    <property type="entry name" value="GreA_GreB"/>
    <property type="match status" value="1"/>
</dbReference>
<dbReference type="PIRSF" id="PIRSF006092">
    <property type="entry name" value="GreA_GreB"/>
    <property type="match status" value="1"/>
</dbReference>
<dbReference type="EMBL" id="JASBAO010000001">
    <property type="protein sequence ID" value="MDI2090640.1"/>
    <property type="molecule type" value="Genomic_DNA"/>
</dbReference>
<evidence type="ECO:0000259" key="10">
    <source>
        <dbReference type="Pfam" id="PF01272"/>
    </source>
</evidence>
<reference evidence="12" key="1">
    <citation type="submission" date="2023-05" db="EMBL/GenBank/DDBJ databases">
        <title>Whole genome sequence of Commensalibacter sp.</title>
        <authorList>
            <person name="Charoenyingcharoen P."/>
            <person name="Yukphan P."/>
        </authorList>
    </citation>
    <scope>NUCLEOTIDE SEQUENCE</scope>
    <source>
        <strain evidence="12">TBRC 16381</strain>
    </source>
</reference>
<dbReference type="NCBIfam" id="NF001261">
    <property type="entry name" value="PRK00226.1-2"/>
    <property type="match status" value="1"/>
</dbReference>
<evidence type="ECO:0000256" key="7">
    <source>
        <dbReference type="ARBA" id="ARBA00030776"/>
    </source>
</evidence>
<dbReference type="NCBIfam" id="NF001263">
    <property type="entry name" value="PRK00226.1-4"/>
    <property type="match status" value="1"/>
</dbReference>
<evidence type="ECO:0000256" key="9">
    <source>
        <dbReference type="RuleBase" id="RU000556"/>
    </source>
</evidence>
<dbReference type="Gene3D" id="3.10.50.30">
    <property type="entry name" value="Transcription elongation factor, GreA/GreB, C-terminal domain"/>
    <property type="match status" value="1"/>
</dbReference>
<dbReference type="Pfam" id="PF03449">
    <property type="entry name" value="GreA_GreB_N"/>
    <property type="match status" value="1"/>
</dbReference>
<dbReference type="InterPro" id="IPR036953">
    <property type="entry name" value="GreA/GreB_C_sf"/>
</dbReference>
<dbReference type="InterPro" id="IPR006359">
    <property type="entry name" value="Tscrpt_elong_fac_GreA"/>
</dbReference>
<keyword evidence="3 8" id="KW-0805">Transcription regulation</keyword>
<dbReference type="SUPFAM" id="SSF54534">
    <property type="entry name" value="FKBP-like"/>
    <property type="match status" value="1"/>
</dbReference>
<feature type="domain" description="Transcription elongation factor GreA/GreB N-terminal" evidence="11">
    <location>
        <begin position="5"/>
        <end position="74"/>
    </location>
</feature>
<organism evidence="12 13">
    <name type="scientific">Commensalibacter oyaizuii</name>
    <dbReference type="NCBI Taxonomy" id="3043873"/>
    <lineage>
        <taxon>Bacteria</taxon>
        <taxon>Pseudomonadati</taxon>
        <taxon>Pseudomonadota</taxon>
        <taxon>Alphaproteobacteria</taxon>
        <taxon>Acetobacterales</taxon>
        <taxon>Acetobacteraceae</taxon>
    </lineage>
</organism>
<proteinExistence type="inferred from homology"/>
<dbReference type="RefSeq" id="WP_281447771.1">
    <property type="nucleotide sequence ID" value="NZ_JASBAO010000001.1"/>
</dbReference>
<dbReference type="PANTHER" id="PTHR30437">
    <property type="entry name" value="TRANSCRIPTION ELONGATION FACTOR GREA"/>
    <property type="match status" value="1"/>
</dbReference>
<evidence type="ECO:0000313" key="12">
    <source>
        <dbReference type="EMBL" id="MDI2090640.1"/>
    </source>
</evidence>